<dbReference type="EMBL" id="GADI01008262">
    <property type="protein sequence ID" value="JAA65546.1"/>
    <property type="molecule type" value="mRNA"/>
</dbReference>
<proteinExistence type="evidence at transcript level"/>
<evidence type="ECO:0000313" key="1">
    <source>
        <dbReference type="EMBL" id="JAA65546.1"/>
    </source>
</evidence>
<reference evidence="1" key="1">
    <citation type="submission" date="2012-12" db="EMBL/GenBank/DDBJ databases">
        <title>Identification and characterization of a phenylalanine ammonia-lyase gene family in Isatis indigotica Fort.</title>
        <authorList>
            <person name="Liu Q."/>
            <person name="Chen J."/>
            <person name="Zhou X."/>
            <person name="Di P."/>
            <person name="Xiao Y."/>
            <person name="Xuan H."/>
            <person name="Zhang L."/>
            <person name="Chen W."/>
        </authorList>
    </citation>
    <scope>NUCLEOTIDE SEQUENCE</scope>
    <source>
        <tissue evidence="1">Salivary gland</tissue>
    </source>
</reference>
<protein>
    <submittedName>
        <fullName evidence="1">Uncharacterized protein</fullName>
    </submittedName>
</protein>
<name>A0A0K8R3D3_IXORI</name>
<accession>A0A0K8R3D3</accession>
<organism evidence="1">
    <name type="scientific">Ixodes ricinus</name>
    <name type="common">Common tick</name>
    <name type="synonym">Acarus ricinus</name>
    <dbReference type="NCBI Taxonomy" id="34613"/>
    <lineage>
        <taxon>Eukaryota</taxon>
        <taxon>Metazoa</taxon>
        <taxon>Ecdysozoa</taxon>
        <taxon>Arthropoda</taxon>
        <taxon>Chelicerata</taxon>
        <taxon>Arachnida</taxon>
        <taxon>Acari</taxon>
        <taxon>Parasitiformes</taxon>
        <taxon>Ixodida</taxon>
        <taxon>Ixodoidea</taxon>
        <taxon>Ixodidae</taxon>
        <taxon>Ixodinae</taxon>
        <taxon>Ixodes</taxon>
    </lineage>
</organism>
<dbReference type="AlphaFoldDB" id="A0A0K8R3D3"/>
<sequence>MKRRFTADAPASLRIHRGIANGGKQETDNSVDTTTFDLPDEYLDSIIRRLGQCLYNYIDYEGRKAAIGCTATCRQTEPSLQARDDSDGSEENTLKLSEKLCVLVTGNMTCDNGTVLLQGYLGNCTDGICMANKTGPPITILGSEETESLAGSGEVDEQESK</sequence>